<keyword evidence="2" id="KW-1133">Transmembrane helix</keyword>
<reference evidence="5" key="1">
    <citation type="submission" date="2009-11" db="EMBL/GenBank/DDBJ databases">
        <title>Genome sequencing of Bartonella species and comparative genomics.</title>
        <authorList>
            <person name="Engel P."/>
            <person name="Salzburger W."/>
            <person name="Marius L."/>
            <person name="Chao-Chin C."/>
            <person name="Soichi M."/>
            <person name="Christa L."/>
            <person name="Alexandra C."/>
            <person name="Aurelie L."/>
            <person name="Claudine M."/>
            <person name="Stephan S.C."/>
            <person name="Christoph D."/>
        </authorList>
    </citation>
    <scope>NUCLEOTIDE SEQUENCE [LARGE SCALE GENOMIC DNA]</scope>
    <source>
        <strain evidence="5">CIP 104772 / 73</strain>
    </source>
</reference>
<dbReference type="Proteomes" id="UP000009101">
    <property type="component" value="Chromosome"/>
</dbReference>
<keyword evidence="2" id="KW-0812">Transmembrane</keyword>
<dbReference type="KEGG" id="bcd:BARCL_1150"/>
<dbReference type="KEGG" id="bcd:BARCL_1127"/>
<feature type="transmembrane region" description="Helical" evidence="2">
    <location>
        <begin position="76"/>
        <end position="99"/>
    </location>
</feature>
<dbReference type="EMBL" id="FN645454">
    <property type="protein sequence ID" value="CBI76826.1"/>
    <property type="molecule type" value="Genomic_DNA"/>
</dbReference>
<sequence length="363" mass="39682">METRIPTKHPLERHFTGAFSLETETCHYSRPCLSWSSIFAGLLTLLATSVCFSFLLAALGFGQMSFSSPFSLEQSFFSVGVSSILVLCLSFSFGGYIAGRFASHSGALHGFLTWALFMLLVAIQSTVLLSGAVHLGAKTVSGIASATGQAISGLGSEGGKLISLTEGKNFENFFNDKNNALFDFNKLSNDLQALLNKSDIPALNPDNLYNAYRASLKDIRSTITSVKHDPSNYRLLVKQLGERLSDRVKKLNTQIDRRDVIDGLTNNGMSQAEAEKTADRAIDIYQTANKKTKEAIQSLNKQVDTLSHNVDKVVKNSRQVADQAIGTASKIGLWSFFGSLLGAFITSISGYYGHKRRCHSYKF</sequence>
<dbReference type="eggNOG" id="COG1196">
    <property type="taxonomic scope" value="Bacteria"/>
</dbReference>
<keyword evidence="1" id="KW-0175">Coiled coil</keyword>
<dbReference type="OrthoDB" id="7032238at2"/>
<feature type="transmembrane region" description="Helical" evidence="2">
    <location>
        <begin position="331"/>
        <end position="353"/>
    </location>
</feature>
<feature type="transmembrane region" description="Helical" evidence="2">
    <location>
        <begin position="38"/>
        <end position="64"/>
    </location>
</feature>
<reference evidence="3 5" key="2">
    <citation type="journal article" date="2011" name="PLoS Genet.">
        <title>Parallel evolution of a type IV secretion system in radiating lineages of the host-restricted bacterial pathogen Bartonella.</title>
        <authorList>
            <person name="Engel P."/>
            <person name="Salzburger W."/>
            <person name="Liesch M."/>
            <person name="Chang C.C."/>
            <person name="Maruyama S."/>
            <person name="Lanz C."/>
            <person name="Calteau A."/>
            <person name="Lajus A."/>
            <person name="Medigue C."/>
            <person name="Schuster S.C."/>
            <person name="Dehio C."/>
        </authorList>
    </citation>
    <scope>NUCLEOTIDE SEQUENCE [LARGE SCALE GENOMIC DNA]</scope>
    <source>
        <strain evidence="3">73</strain>
        <strain evidence="5">CIP 104772 / 73</strain>
    </source>
</reference>
<evidence type="ECO:0000313" key="3">
    <source>
        <dbReference type="EMBL" id="CBI76808.1"/>
    </source>
</evidence>
<evidence type="ECO:0000313" key="5">
    <source>
        <dbReference type="Proteomes" id="UP000009101"/>
    </source>
</evidence>
<accession>E6YIX0</accession>
<name>E6YIX0_BARC7</name>
<dbReference type="HOGENOM" id="CLU_063844_0_0_5"/>
<proteinExistence type="predicted"/>
<gene>
    <name evidence="3" type="ordered locus">BARCL_1127</name>
    <name evidence="4" type="ordered locus">BARCL_1150</name>
</gene>
<evidence type="ECO:0000256" key="2">
    <source>
        <dbReference type="SAM" id="Phobius"/>
    </source>
</evidence>
<dbReference type="EMBL" id="FN645454">
    <property type="protein sequence ID" value="CBI76808.1"/>
    <property type="molecule type" value="Genomic_DNA"/>
</dbReference>
<feature type="coiled-coil region" evidence="1">
    <location>
        <begin position="282"/>
        <end position="316"/>
    </location>
</feature>
<evidence type="ECO:0000256" key="1">
    <source>
        <dbReference type="SAM" id="Coils"/>
    </source>
</evidence>
<dbReference type="STRING" id="696125.BARCL_1127"/>
<feature type="transmembrane region" description="Helical" evidence="2">
    <location>
        <begin position="111"/>
        <end position="133"/>
    </location>
</feature>
<protein>
    <submittedName>
        <fullName evidence="3">Uncharacterized protein</fullName>
    </submittedName>
</protein>
<keyword evidence="5" id="KW-1185">Reference proteome</keyword>
<keyword evidence="2" id="KW-0472">Membrane</keyword>
<dbReference type="RefSeq" id="WP_013545436.1">
    <property type="nucleotide sequence ID" value="NC_014932.1"/>
</dbReference>
<evidence type="ECO:0000313" key="4">
    <source>
        <dbReference type="EMBL" id="CBI76826.1"/>
    </source>
</evidence>
<dbReference type="AlphaFoldDB" id="E6YIX0"/>
<organism evidence="3 5">
    <name type="scientific">Bartonella clarridgeiae (strain CCUG 45776 / CIP 104772 / 73)</name>
    <dbReference type="NCBI Taxonomy" id="696125"/>
    <lineage>
        <taxon>Bacteria</taxon>
        <taxon>Pseudomonadati</taxon>
        <taxon>Pseudomonadota</taxon>
        <taxon>Alphaproteobacteria</taxon>
        <taxon>Hyphomicrobiales</taxon>
        <taxon>Bartonellaceae</taxon>
        <taxon>Bartonella</taxon>
    </lineage>
</organism>